<dbReference type="RefSeq" id="WP_077350834.1">
    <property type="nucleotide sequence ID" value="NZ_CP019607.1"/>
</dbReference>
<evidence type="ECO:0000259" key="2">
    <source>
        <dbReference type="Pfam" id="PF08327"/>
    </source>
</evidence>
<name>A0A1Q2CZF9_9ACTN</name>
<reference evidence="3 4" key="1">
    <citation type="journal article" date="2008" name="Int. J. Syst. Evol. Microbiol.">
        <title>Tessaracoccus flavescens sp. nov., isolated from marine sediment.</title>
        <authorList>
            <person name="Lee D.W."/>
            <person name="Lee S.D."/>
        </authorList>
    </citation>
    <scope>NUCLEOTIDE SEQUENCE [LARGE SCALE GENOMIC DNA]</scope>
    <source>
        <strain evidence="3 4">SST-39T</strain>
    </source>
</reference>
<evidence type="ECO:0000313" key="4">
    <source>
        <dbReference type="Proteomes" id="UP000188235"/>
    </source>
</evidence>
<keyword evidence="4" id="KW-1185">Reference proteome</keyword>
<dbReference type="Pfam" id="PF08327">
    <property type="entry name" value="AHSA1"/>
    <property type="match status" value="1"/>
</dbReference>
<evidence type="ECO:0000313" key="3">
    <source>
        <dbReference type="EMBL" id="AQP51487.1"/>
    </source>
</evidence>
<dbReference type="OrthoDB" id="8117292at2"/>
<dbReference type="Gene3D" id="3.30.530.20">
    <property type="match status" value="1"/>
</dbReference>
<dbReference type="STRING" id="399497.BW733_12370"/>
<dbReference type="InterPro" id="IPR013538">
    <property type="entry name" value="ASHA1/2-like_C"/>
</dbReference>
<dbReference type="AlphaFoldDB" id="A0A1Q2CZF9"/>
<organism evidence="3 4">
    <name type="scientific">Tessaracoccus flavescens</name>
    <dbReference type="NCBI Taxonomy" id="399497"/>
    <lineage>
        <taxon>Bacteria</taxon>
        <taxon>Bacillati</taxon>
        <taxon>Actinomycetota</taxon>
        <taxon>Actinomycetes</taxon>
        <taxon>Propionibacteriales</taxon>
        <taxon>Propionibacteriaceae</taxon>
        <taxon>Tessaracoccus</taxon>
    </lineage>
</organism>
<dbReference type="InterPro" id="IPR023393">
    <property type="entry name" value="START-like_dom_sf"/>
</dbReference>
<protein>
    <recommendedName>
        <fullName evidence="2">Activator of Hsp90 ATPase homologue 1/2-like C-terminal domain-containing protein</fullName>
    </recommendedName>
</protein>
<dbReference type="Proteomes" id="UP000188235">
    <property type="component" value="Chromosome"/>
</dbReference>
<comment type="similarity">
    <text evidence="1">Belongs to the AHA1 family.</text>
</comment>
<sequence>MPLTSFDSLDPTVRIRWRVATTPQRLWAGLTEPRMLGLWLGTLTSGSIAPDASFVVDHGGGYACRSTVRSMRTPFSLGYSWRFPDEQDTDVTWGLEEDGDGTVLTMSHAGLGGLSRSYRDGWLTHLTFLEAAVIGHPLPRDMFWPLHGTFAALHPTGTDPA</sequence>
<dbReference type="KEGG" id="tfa:BW733_12370"/>
<feature type="domain" description="Activator of Hsp90 ATPase homologue 1/2-like C-terminal" evidence="2">
    <location>
        <begin position="21"/>
        <end position="132"/>
    </location>
</feature>
<dbReference type="EMBL" id="CP019607">
    <property type="protein sequence ID" value="AQP51487.1"/>
    <property type="molecule type" value="Genomic_DNA"/>
</dbReference>
<evidence type="ECO:0000256" key="1">
    <source>
        <dbReference type="ARBA" id="ARBA00006817"/>
    </source>
</evidence>
<gene>
    <name evidence="3" type="ORF">BW733_12370</name>
</gene>
<proteinExistence type="inferred from homology"/>
<accession>A0A1Q2CZF9</accession>
<dbReference type="SUPFAM" id="SSF55961">
    <property type="entry name" value="Bet v1-like"/>
    <property type="match status" value="1"/>
</dbReference>